<evidence type="ECO:0000256" key="5">
    <source>
        <dbReference type="SAM" id="Phobius"/>
    </source>
</evidence>
<evidence type="ECO:0000256" key="3">
    <source>
        <dbReference type="ARBA" id="ARBA00023180"/>
    </source>
</evidence>
<keyword evidence="2" id="KW-1015">Disulfide bond</keyword>
<dbReference type="SMART" id="SM00409">
    <property type="entry name" value="IG"/>
    <property type="match status" value="5"/>
</dbReference>
<dbReference type="Pfam" id="PF13927">
    <property type="entry name" value="Ig_3"/>
    <property type="match status" value="1"/>
</dbReference>
<dbReference type="SMART" id="SM00408">
    <property type="entry name" value="IGc2"/>
    <property type="match status" value="4"/>
</dbReference>
<dbReference type="Reactome" id="R-DRE-202733">
    <property type="pathway name" value="Cell surface interactions at the vascular wall"/>
</dbReference>
<dbReference type="PaxDb" id="7955-ENSDARP00000115706"/>
<keyword evidence="5" id="KW-1133">Transmembrane helix</keyword>
<dbReference type="PROSITE" id="PS50835">
    <property type="entry name" value="IG_LIKE"/>
    <property type="match status" value="3"/>
</dbReference>
<sequence length="540" mass="58276">MDFYNFRLPLLIILAALGCCSGSSPLATDKINGVVGKNVTFKTTVVSTPDILTVTWTFNKGQPIAMVTVIPSSNTVSVRPPYVNRISCNRTTFQLQLGPLVKEDTGEYILTIVTNNGDLVTGQIDLEVLEPVTDVKISSNVLEPVEFNSTVVLTCSAKGSFTYKWINGSVPLVVDGTHMQLNAVGNELKISEVRRTDLQGPIVCIAENALESGKSAPFNLTVSYGPENILMNQFPTDTYLKKGSTLTLTCTADSNPPATIQWVFNGVNLPSNAVSSPANFTLNNLEEKNSGNYTCVAYNAQTKRYIASRVAFVTVVESLSGTNISSSTSLLIAGNSTVNLTCFAAAGRAETVEWVKDGKPLNPDSRIVFSADKTSVSIDKVVKEDRGEYRCLLRNKVNKDEASYNLKINYGPEKVAVQGKHAVKFEDDVELSCTAESVPPSTYTWKLNGTALNSSQQVYVVKRAKDRDSGIYTCEAFNNITGKMDKTTHKLAVTTDGKEDTGLSGGAIAGIVIGVIVAIIIIACIIKRKKKSSLDVPSPY</sequence>
<keyword evidence="5" id="KW-0812">Transmembrane</keyword>
<dbReference type="PANTHER" id="PTHR44337">
    <property type="entry name" value="CARCINOEMBRYONIC ANTIGEN-RELATED CELL ADHESION MOLECULE 8"/>
    <property type="match status" value="1"/>
</dbReference>
<evidence type="ECO:0000256" key="1">
    <source>
        <dbReference type="ARBA" id="ARBA00022729"/>
    </source>
</evidence>
<dbReference type="AlphaFoldDB" id="E9QJI4"/>
<evidence type="ECO:0000256" key="4">
    <source>
        <dbReference type="ARBA" id="ARBA00023319"/>
    </source>
</evidence>
<dbReference type="InterPro" id="IPR003599">
    <property type="entry name" value="Ig_sub"/>
</dbReference>
<dbReference type="RefSeq" id="XP_002665524.2">
    <property type="nucleotide sequence ID" value="XM_002665478.6"/>
</dbReference>
<dbReference type="PANTHER" id="PTHR44337:SF17">
    <property type="entry name" value="CARCINOEMBRYONIC ANTIGEN-RELATED CELL ADHESION MOLECULE 5 ISOFORM X1"/>
    <property type="match status" value="1"/>
</dbReference>
<evidence type="ECO:0000256" key="2">
    <source>
        <dbReference type="ARBA" id="ARBA00023157"/>
    </source>
</evidence>
<proteinExistence type="evidence at protein level"/>
<dbReference type="Bgee" id="ENSDARG00000079372">
    <property type="expression patterns" value="Expressed in zone of skin and 22 other cell types or tissues"/>
</dbReference>
<evidence type="ECO:0000313" key="9">
    <source>
        <dbReference type="Proteomes" id="UP000000437"/>
    </source>
</evidence>
<keyword evidence="1 6" id="KW-0732">Signal</keyword>
<dbReference type="OrthoDB" id="6353782at2759"/>
<accession>A0A8M1RKW2</accession>
<dbReference type="OMA" id="LTCQTAH"/>
<keyword evidence="9" id="KW-1185">Reference proteome</keyword>
<dbReference type="GeneTree" id="ENSGT01100000263479"/>
<keyword evidence="4" id="KW-0393">Immunoglobulin domain</keyword>
<reference evidence="8 9" key="2">
    <citation type="journal article" date="2013" name="Nature">
        <title>The zebrafish reference genome sequence and its relationship to the human genome.</title>
        <authorList>
            <consortium name="Genome Reference Consortium Zebrafish"/>
            <person name="Howe K."/>
            <person name="Clark M.D."/>
            <person name="Torroja C.F."/>
            <person name="Torrance J."/>
            <person name="Berthelot C."/>
            <person name="Muffato M."/>
            <person name="Collins J.E."/>
            <person name="Humphray S."/>
            <person name="McLaren K."/>
            <person name="Matthews L."/>
            <person name="McLaren S."/>
            <person name="Sealy I."/>
            <person name="Caccamo M."/>
            <person name="Churcher C."/>
            <person name="Scott C."/>
            <person name="Barrett J.C."/>
            <person name="Koch R."/>
            <person name="Rauch G.J."/>
            <person name="White S."/>
            <person name="Chow W."/>
            <person name="Kilian B."/>
            <person name="Quintais L.T."/>
            <person name="Guerra-Assuncao J.A."/>
            <person name="Zhou Y."/>
            <person name="Gu Y."/>
            <person name="Yen J."/>
            <person name="Vogel J.H."/>
            <person name="Eyre T."/>
            <person name="Redmond S."/>
            <person name="Banerjee R."/>
            <person name="Chi J."/>
            <person name="Fu B."/>
            <person name="Langley E."/>
            <person name="Maguire S.F."/>
            <person name="Laird G.K."/>
            <person name="Lloyd D."/>
            <person name="Kenyon E."/>
            <person name="Donaldson S."/>
            <person name="Sehra H."/>
            <person name="Almeida-King J."/>
            <person name="Loveland J."/>
            <person name="Trevanion S."/>
            <person name="Jones M."/>
            <person name="Quail M."/>
            <person name="Willey D."/>
            <person name="Hunt A."/>
            <person name="Burton J."/>
            <person name="Sims S."/>
            <person name="McLay K."/>
            <person name="Plumb B."/>
            <person name="Davis J."/>
            <person name="Clee C."/>
            <person name="Oliver K."/>
            <person name="Clark R."/>
            <person name="Riddle C."/>
            <person name="Elliot D."/>
            <person name="Eliott D."/>
            <person name="Threadgold G."/>
            <person name="Harden G."/>
            <person name="Ware D."/>
            <person name="Begum S."/>
            <person name="Mortimore B."/>
            <person name="Mortimer B."/>
            <person name="Kerry G."/>
            <person name="Heath P."/>
            <person name="Phillimore B."/>
            <person name="Tracey A."/>
            <person name="Corby N."/>
            <person name="Dunn M."/>
            <person name="Johnson C."/>
            <person name="Wood J."/>
            <person name="Clark S."/>
            <person name="Pelan S."/>
            <person name="Griffiths G."/>
            <person name="Smith M."/>
            <person name="Glithero R."/>
            <person name="Howden P."/>
            <person name="Barker N."/>
            <person name="Lloyd C."/>
            <person name="Stevens C."/>
            <person name="Harley J."/>
            <person name="Holt K."/>
            <person name="Panagiotidis G."/>
            <person name="Lovell J."/>
            <person name="Beasley H."/>
            <person name="Henderson C."/>
            <person name="Gordon D."/>
            <person name="Auger K."/>
            <person name="Wright D."/>
            <person name="Collins J."/>
            <person name="Raisen C."/>
            <person name="Dyer L."/>
            <person name="Leung K."/>
            <person name="Robertson L."/>
            <person name="Ambridge K."/>
            <person name="Leongamornlert D."/>
            <person name="McGuire S."/>
            <person name="Gilderthorp R."/>
            <person name="Griffiths C."/>
            <person name="Manthravadi D."/>
            <person name="Nichol S."/>
            <person name="Barker G."/>
            <person name="Whitehead S."/>
            <person name="Kay M."/>
            <person name="Brown J."/>
            <person name="Murnane C."/>
            <person name="Gray E."/>
            <person name="Humphries M."/>
            <person name="Sycamore N."/>
            <person name="Barker D."/>
            <person name="Saunders D."/>
            <person name="Wallis J."/>
            <person name="Babbage A."/>
            <person name="Hammond S."/>
            <person name="Mashreghi-Mohammadi M."/>
            <person name="Barr L."/>
            <person name="Martin S."/>
            <person name="Wray P."/>
            <person name="Ellington A."/>
            <person name="Matthews N."/>
            <person name="Ellwood M."/>
            <person name="Woodmansey R."/>
            <person name="Clark G."/>
            <person name="Cooper J."/>
            <person name="Cooper J."/>
            <person name="Tromans A."/>
            <person name="Grafham D."/>
            <person name="Skuce C."/>
            <person name="Pandian R."/>
            <person name="Andrews R."/>
            <person name="Harrison E."/>
            <person name="Kimberley A."/>
            <person name="Garnett J."/>
            <person name="Fosker N."/>
            <person name="Hall R."/>
            <person name="Garner P."/>
            <person name="Kelly D."/>
            <person name="Bird C."/>
            <person name="Palmer S."/>
            <person name="Gehring I."/>
            <person name="Berger A."/>
            <person name="Dooley C.M."/>
            <person name="Ersan-Urun Z."/>
            <person name="Eser C."/>
            <person name="Geiger H."/>
            <person name="Geisler M."/>
            <person name="Karotki L."/>
            <person name="Kirn A."/>
            <person name="Konantz J."/>
            <person name="Konantz M."/>
            <person name="Oberlander M."/>
            <person name="Rudolph-Geiger S."/>
            <person name="Teucke M."/>
            <person name="Lanz C."/>
            <person name="Raddatz G."/>
            <person name="Osoegawa K."/>
            <person name="Zhu B."/>
            <person name="Rapp A."/>
            <person name="Widaa S."/>
            <person name="Langford C."/>
            <person name="Yang F."/>
            <person name="Schuster S.C."/>
            <person name="Carter N.P."/>
            <person name="Harrow J."/>
            <person name="Ning Z."/>
            <person name="Herrero J."/>
            <person name="Searle S.M."/>
            <person name="Enright A."/>
            <person name="Geisler R."/>
            <person name="Plasterk R.H."/>
            <person name="Lee C."/>
            <person name="Westerfield M."/>
            <person name="de Jong P.J."/>
            <person name="Zon L.I."/>
            <person name="Postlethwait J.H."/>
            <person name="Nusslein-Volhard C."/>
            <person name="Hubbard T.J."/>
            <person name="Roest Crollius H."/>
            <person name="Rogers J."/>
            <person name="Stemple D.L."/>
        </authorList>
    </citation>
    <scope>NUCLEOTIDE SEQUENCE [LARGE SCALE GENOMIC DNA]</scope>
    <source>
        <strain evidence="8">Tuebingen</strain>
    </source>
</reference>
<feature type="domain" description="Ig-like" evidence="7">
    <location>
        <begin position="317"/>
        <end position="409"/>
    </location>
</feature>
<keyword evidence="3" id="KW-0325">Glycoprotein</keyword>
<dbReference type="EMBL" id="CU207217">
    <property type="status" value="NOT_ANNOTATED_CDS"/>
    <property type="molecule type" value="Genomic_DNA"/>
</dbReference>
<dbReference type="SUPFAM" id="SSF48726">
    <property type="entry name" value="Immunoglobulin"/>
    <property type="match status" value="5"/>
</dbReference>
<dbReference type="STRING" id="7955.ENSDARP00000115706"/>
<dbReference type="SMR" id="E9QJI4"/>
<name>E9QJI4_DANRE</name>
<dbReference type="ZFIN" id="ZDB-GENE-081104-208">
    <property type="gene designation" value="si:ch211-264f5.6"/>
</dbReference>
<feature type="domain" description="Ig-like" evidence="7">
    <location>
        <begin position="412"/>
        <end position="494"/>
    </location>
</feature>
<reference evidence="8" key="1">
    <citation type="submission" date="2011-07" db="UniProtKB">
        <authorList>
            <consortium name="Ensembl"/>
        </authorList>
    </citation>
    <scope>IDENTIFICATION</scope>
    <source>
        <strain evidence="8">Tuebingen</strain>
    </source>
</reference>
<dbReference type="eggNOG" id="ENOG502RXPD">
    <property type="taxonomic scope" value="Eukaryota"/>
</dbReference>
<evidence type="ECO:0000256" key="6">
    <source>
        <dbReference type="SAM" id="SignalP"/>
    </source>
</evidence>
<feature type="signal peptide" evidence="6">
    <location>
        <begin position="1"/>
        <end position="22"/>
    </location>
</feature>
<dbReference type="InterPro" id="IPR052598">
    <property type="entry name" value="IgSF_CEA-related"/>
</dbReference>
<dbReference type="InterPro" id="IPR036179">
    <property type="entry name" value="Ig-like_dom_sf"/>
</dbReference>
<feature type="chain" id="PRO_5003243320" evidence="6">
    <location>
        <begin position="23"/>
        <end position="540"/>
    </location>
</feature>
<evidence type="ECO:0000313" key="11">
    <source>
        <dbReference type="ZFIN" id="ZDB-GENE-081104-208"/>
    </source>
</evidence>
<dbReference type="Proteomes" id="UP000000437">
    <property type="component" value="Chromosome 19"/>
</dbReference>
<feature type="transmembrane region" description="Helical" evidence="5">
    <location>
        <begin position="503"/>
        <end position="526"/>
    </location>
</feature>
<dbReference type="Reactome" id="R-DRE-6798695">
    <property type="pathway name" value="Neutrophil degranulation"/>
</dbReference>
<accession>A0A286YAF8</accession>
<accession>E9QJI4</accession>
<dbReference type="Ensembl" id="ENSDART00000175003.2">
    <property type="protein sequence ID" value="ENSDARP00000144185.2"/>
    <property type="gene ID" value="ENSDARG00000079372.7"/>
</dbReference>
<organism evidence="8">
    <name type="scientific">Danio rerio</name>
    <name type="common">Zebrafish</name>
    <name type="synonym">Brachydanio rerio</name>
    <dbReference type="NCBI Taxonomy" id="7955"/>
    <lineage>
        <taxon>Eukaryota</taxon>
        <taxon>Metazoa</taxon>
        <taxon>Chordata</taxon>
        <taxon>Craniata</taxon>
        <taxon>Vertebrata</taxon>
        <taxon>Euteleostomi</taxon>
        <taxon>Actinopterygii</taxon>
        <taxon>Neopterygii</taxon>
        <taxon>Teleostei</taxon>
        <taxon>Ostariophysi</taxon>
        <taxon>Cypriniformes</taxon>
        <taxon>Danionidae</taxon>
        <taxon>Danioninae</taxon>
        <taxon>Danio</taxon>
    </lineage>
</organism>
<dbReference type="InterPro" id="IPR013098">
    <property type="entry name" value="Ig_I-set"/>
</dbReference>
<dbReference type="InterPro" id="IPR013783">
    <property type="entry name" value="Ig-like_fold"/>
</dbReference>
<dbReference type="AGR" id="ZFIN:ZDB-GENE-081104-208"/>
<gene>
    <name evidence="8 10 11" type="primary">si:ch211-264f5.6</name>
</gene>
<evidence type="ECO:0007829" key="12">
    <source>
        <dbReference type="PeptideAtlas" id="E9QJI4"/>
    </source>
</evidence>
<dbReference type="Gene3D" id="2.60.40.10">
    <property type="entry name" value="Immunoglobulins"/>
    <property type="match status" value="5"/>
</dbReference>
<evidence type="ECO:0000313" key="8">
    <source>
        <dbReference type="Ensembl" id="ENSDARP00000115706"/>
    </source>
</evidence>
<keyword evidence="5" id="KW-0472">Membrane</keyword>
<dbReference type="HOGENOM" id="CLU_029535_0_0_1"/>
<dbReference type="InterPro" id="IPR007110">
    <property type="entry name" value="Ig-like_dom"/>
</dbReference>
<dbReference type="KEGG" id="dre:100319064"/>
<keyword evidence="12" id="KW-1267">Proteomics identification</keyword>
<dbReference type="Pfam" id="PF07679">
    <property type="entry name" value="I-set"/>
    <property type="match status" value="1"/>
</dbReference>
<dbReference type="Ensembl" id="ENSDART00000133106.2">
    <property type="protein sequence ID" value="ENSDARP00000115706.1"/>
    <property type="gene ID" value="ENSDARG00000079372.7"/>
</dbReference>
<evidence type="ECO:0000313" key="10">
    <source>
        <dbReference type="RefSeq" id="XP_002665524.2"/>
    </source>
</evidence>
<feature type="domain" description="Ig-like" evidence="7">
    <location>
        <begin position="226"/>
        <end position="307"/>
    </location>
</feature>
<dbReference type="InterPro" id="IPR003598">
    <property type="entry name" value="Ig_sub2"/>
</dbReference>
<dbReference type="Pfam" id="PF13895">
    <property type="entry name" value="Ig_2"/>
    <property type="match status" value="1"/>
</dbReference>
<reference evidence="10" key="3">
    <citation type="submission" date="2025-04" db="UniProtKB">
        <authorList>
            <consortium name="RefSeq"/>
        </authorList>
    </citation>
    <scope>IDENTIFICATION</scope>
    <source>
        <strain evidence="10">Tuebingen</strain>
    </source>
</reference>
<dbReference type="PROSITE" id="PS51257">
    <property type="entry name" value="PROKAR_LIPOPROTEIN"/>
    <property type="match status" value="1"/>
</dbReference>
<evidence type="ECO:0000259" key="7">
    <source>
        <dbReference type="PROSITE" id="PS50835"/>
    </source>
</evidence>
<dbReference type="GeneID" id="100319064"/>
<protein>
    <submittedName>
        <fullName evidence="10">Carcinoembryonic antigen-related cell adhesion molecule 5</fullName>
    </submittedName>
    <submittedName>
        <fullName evidence="8">Si:ch211-264f5.6</fullName>
    </submittedName>
</protein>